<protein>
    <submittedName>
        <fullName evidence="1">Uncharacterized protein</fullName>
    </submittedName>
</protein>
<reference evidence="1" key="1">
    <citation type="journal article" date="2015" name="Nature">
        <title>Complex archaea that bridge the gap between prokaryotes and eukaryotes.</title>
        <authorList>
            <person name="Spang A."/>
            <person name="Saw J.H."/>
            <person name="Jorgensen S.L."/>
            <person name="Zaremba-Niedzwiedzka K."/>
            <person name="Martijn J."/>
            <person name="Lind A.E."/>
            <person name="van Eijk R."/>
            <person name="Schleper C."/>
            <person name="Guy L."/>
            <person name="Ettema T.J."/>
        </authorList>
    </citation>
    <scope>NUCLEOTIDE SEQUENCE</scope>
</reference>
<evidence type="ECO:0000313" key="1">
    <source>
        <dbReference type="EMBL" id="KKL28780.1"/>
    </source>
</evidence>
<proteinExistence type="predicted"/>
<dbReference type="EMBL" id="LAZR01034975">
    <property type="protein sequence ID" value="KKL28780.1"/>
    <property type="molecule type" value="Genomic_DNA"/>
</dbReference>
<organism evidence="1">
    <name type="scientific">marine sediment metagenome</name>
    <dbReference type="NCBI Taxonomy" id="412755"/>
    <lineage>
        <taxon>unclassified sequences</taxon>
        <taxon>metagenomes</taxon>
        <taxon>ecological metagenomes</taxon>
    </lineage>
</organism>
<sequence>MTKITFTWFKCALCPVEGDTYYLLTHEGNKIKVCKTCYDKLMKIENNAHYPIERKEFPV</sequence>
<dbReference type="AlphaFoldDB" id="A0A0F9C3K5"/>
<accession>A0A0F9C3K5</accession>
<comment type="caution">
    <text evidence="1">The sequence shown here is derived from an EMBL/GenBank/DDBJ whole genome shotgun (WGS) entry which is preliminary data.</text>
</comment>
<gene>
    <name evidence="1" type="ORF">LCGC14_2371740</name>
</gene>
<name>A0A0F9C3K5_9ZZZZ</name>